<sequence>MRALLATSLLLLASAVSHAAEVVKLELSADDRMVYSKTTFEVVSGQKVSLVFKNASAKGEKSMKHNVVLLKPGTTVIQFAPKCHAAAATGYVPTDKESKALMVGNTKLIGGGESATLNFVAGEPGEYHYFCSSPGHFDKMFGKIIVKAK</sequence>
<evidence type="ECO:0000313" key="7">
    <source>
        <dbReference type="EMBL" id="MEK7950620.1"/>
    </source>
</evidence>
<protein>
    <submittedName>
        <fullName evidence="7">Plastocyanin/azurin family copper-binding protein</fullName>
    </submittedName>
</protein>
<evidence type="ECO:0000256" key="3">
    <source>
        <dbReference type="ARBA" id="ARBA00022982"/>
    </source>
</evidence>
<dbReference type="RefSeq" id="WP_341404228.1">
    <property type="nucleotide sequence ID" value="NZ_JBBUKT010000003.1"/>
</dbReference>
<dbReference type="PROSITE" id="PS00196">
    <property type="entry name" value="COPPER_BLUE"/>
    <property type="match status" value="1"/>
</dbReference>
<feature type="chain" id="PRO_5046631187" evidence="5">
    <location>
        <begin position="20"/>
        <end position="149"/>
    </location>
</feature>
<organism evidence="7 8">
    <name type="scientific">Luteolibacter soli</name>
    <dbReference type="NCBI Taxonomy" id="3135280"/>
    <lineage>
        <taxon>Bacteria</taxon>
        <taxon>Pseudomonadati</taxon>
        <taxon>Verrucomicrobiota</taxon>
        <taxon>Verrucomicrobiia</taxon>
        <taxon>Verrucomicrobiales</taxon>
        <taxon>Verrucomicrobiaceae</taxon>
        <taxon>Luteolibacter</taxon>
    </lineage>
</organism>
<evidence type="ECO:0000256" key="1">
    <source>
        <dbReference type="ARBA" id="ARBA00022448"/>
    </source>
</evidence>
<evidence type="ECO:0000256" key="5">
    <source>
        <dbReference type="SAM" id="SignalP"/>
    </source>
</evidence>
<dbReference type="SUPFAM" id="SSF49503">
    <property type="entry name" value="Cupredoxins"/>
    <property type="match status" value="1"/>
</dbReference>
<dbReference type="InterPro" id="IPR050845">
    <property type="entry name" value="Cu-binding_ET"/>
</dbReference>
<name>A0ABU9ASC7_9BACT</name>
<evidence type="ECO:0000256" key="4">
    <source>
        <dbReference type="ARBA" id="ARBA00023008"/>
    </source>
</evidence>
<evidence type="ECO:0000259" key="6">
    <source>
        <dbReference type="Pfam" id="PF00127"/>
    </source>
</evidence>
<feature type="signal peptide" evidence="5">
    <location>
        <begin position="1"/>
        <end position="19"/>
    </location>
</feature>
<keyword evidence="8" id="KW-1185">Reference proteome</keyword>
<evidence type="ECO:0000313" key="8">
    <source>
        <dbReference type="Proteomes" id="UP001371305"/>
    </source>
</evidence>
<reference evidence="7 8" key="1">
    <citation type="submission" date="2024-04" db="EMBL/GenBank/DDBJ databases">
        <title>Luteolibacter sp. isolated from soil.</title>
        <authorList>
            <person name="An J."/>
        </authorList>
    </citation>
    <scope>NUCLEOTIDE SEQUENCE [LARGE SCALE GENOMIC DNA]</scope>
    <source>
        <strain evidence="7 8">Y139</strain>
    </source>
</reference>
<proteinExistence type="predicted"/>
<evidence type="ECO:0000256" key="2">
    <source>
        <dbReference type="ARBA" id="ARBA00022723"/>
    </source>
</evidence>
<dbReference type="Proteomes" id="UP001371305">
    <property type="component" value="Unassembled WGS sequence"/>
</dbReference>
<dbReference type="InterPro" id="IPR000923">
    <property type="entry name" value="BlueCu_1"/>
</dbReference>
<keyword evidence="4" id="KW-0186">Copper</keyword>
<gene>
    <name evidence="7" type="ORF">WKV53_08940</name>
</gene>
<dbReference type="InterPro" id="IPR028871">
    <property type="entry name" value="BlueCu_1_BS"/>
</dbReference>
<comment type="caution">
    <text evidence="7">The sequence shown here is derived from an EMBL/GenBank/DDBJ whole genome shotgun (WGS) entry which is preliminary data.</text>
</comment>
<dbReference type="InterPro" id="IPR008972">
    <property type="entry name" value="Cupredoxin"/>
</dbReference>
<keyword evidence="5" id="KW-0732">Signal</keyword>
<dbReference type="PANTHER" id="PTHR38439">
    <property type="entry name" value="AURACYANIN-B"/>
    <property type="match status" value="1"/>
</dbReference>
<dbReference type="Pfam" id="PF00127">
    <property type="entry name" value="Copper-bind"/>
    <property type="match status" value="1"/>
</dbReference>
<keyword evidence="3" id="KW-0249">Electron transport</keyword>
<keyword evidence="1" id="KW-0813">Transport</keyword>
<accession>A0ABU9ASC7</accession>
<dbReference type="Gene3D" id="2.60.40.420">
    <property type="entry name" value="Cupredoxins - blue copper proteins"/>
    <property type="match status" value="1"/>
</dbReference>
<keyword evidence="2" id="KW-0479">Metal-binding</keyword>
<feature type="domain" description="Blue (type 1) copper" evidence="6">
    <location>
        <begin position="25"/>
        <end position="147"/>
    </location>
</feature>
<dbReference type="EMBL" id="JBBUKT010000003">
    <property type="protein sequence ID" value="MEK7950620.1"/>
    <property type="molecule type" value="Genomic_DNA"/>
</dbReference>
<dbReference type="PANTHER" id="PTHR38439:SF2">
    <property type="entry name" value="OUTER MEMBRANE PROTEIN H.8"/>
    <property type="match status" value="1"/>
</dbReference>